<keyword evidence="4" id="KW-0732">Signal</keyword>
<keyword evidence="3" id="KW-0812">Transmembrane</keyword>
<evidence type="ECO:0000256" key="3">
    <source>
        <dbReference type="SAM" id="Phobius"/>
    </source>
</evidence>
<dbReference type="PANTHER" id="PTHR20515">
    <property type="entry name" value="BETA-DEFENSIN"/>
    <property type="match status" value="1"/>
</dbReference>
<feature type="chain" id="PRO_5025578027" evidence="4">
    <location>
        <begin position="23"/>
        <end position="153"/>
    </location>
</feature>
<dbReference type="Proteomes" id="UP000322234">
    <property type="component" value="Unassembled WGS sequence"/>
</dbReference>
<dbReference type="EMBL" id="VBQZ03000493">
    <property type="protein sequence ID" value="MXQ99505.1"/>
    <property type="molecule type" value="Genomic_DNA"/>
</dbReference>
<dbReference type="GO" id="GO:0060326">
    <property type="term" value="P:cell chemotaxis"/>
    <property type="evidence" value="ECO:0007669"/>
    <property type="project" value="TreeGrafter"/>
</dbReference>
<dbReference type="GO" id="GO:0042742">
    <property type="term" value="P:defense response to bacterium"/>
    <property type="evidence" value="ECO:0007669"/>
    <property type="project" value="TreeGrafter"/>
</dbReference>
<feature type="transmembrane region" description="Helical" evidence="3">
    <location>
        <begin position="89"/>
        <end position="107"/>
    </location>
</feature>
<evidence type="ECO:0000313" key="5">
    <source>
        <dbReference type="EMBL" id="MXQ99505.1"/>
    </source>
</evidence>
<accession>A0A6B0SDU5</accession>
<dbReference type="PANTHER" id="PTHR20515:SF4">
    <property type="entry name" value="BETA-DEFENSIN 33"/>
    <property type="match status" value="1"/>
</dbReference>
<comment type="subcellular location">
    <subcellularLocation>
        <location evidence="1">Secreted</location>
    </subcellularLocation>
</comment>
<dbReference type="GO" id="GO:0005615">
    <property type="term" value="C:extracellular space"/>
    <property type="evidence" value="ECO:0007669"/>
    <property type="project" value="TreeGrafter"/>
</dbReference>
<keyword evidence="3" id="KW-0472">Membrane</keyword>
<dbReference type="GO" id="GO:0031731">
    <property type="term" value="F:CCR6 chemokine receptor binding"/>
    <property type="evidence" value="ECO:0007669"/>
    <property type="project" value="TreeGrafter"/>
</dbReference>
<dbReference type="AlphaFoldDB" id="A0A6B0SDU5"/>
<proteinExistence type="predicted"/>
<dbReference type="GO" id="GO:0042056">
    <property type="term" value="F:chemoattractant activity"/>
    <property type="evidence" value="ECO:0007669"/>
    <property type="project" value="TreeGrafter"/>
</dbReference>
<protein>
    <submittedName>
        <fullName evidence="5">Uncharacterized protein</fullName>
    </submittedName>
</protein>
<sequence>MRLHHLLLTLLFLVLFVGSGFTQGVRNPLSCRRKIGICVLIRNAHGASANSSSSRRLYLGLSLTPHISYCLPRFRLPPDTGSTWNSENSFPIMKLLYLLFLFLVCLIQTTSGKRKMKNLECEKMGGACKYQNTHGCIIMPRECKGQKKHCCIV</sequence>
<reference evidence="5" key="1">
    <citation type="submission" date="2019-10" db="EMBL/GenBank/DDBJ databases">
        <title>The sequence and de novo assembly of the wild yak genome.</title>
        <authorList>
            <person name="Liu Y."/>
        </authorList>
    </citation>
    <scope>NUCLEOTIDE SEQUENCE [LARGE SCALE GENOMIC DNA]</scope>
    <source>
        <strain evidence="5">WY2019</strain>
    </source>
</reference>
<gene>
    <name evidence="5" type="ORF">E5288_WYG021905</name>
</gene>
<evidence type="ECO:0000313" key="6">
    <source>
        <dbReference type="Proteomes" id="UP000322234"/>
    </source>
</evidence>
<organism evidence="5 6">
    <name type="scientific">Bos mutus</name>
    <name type="common">wild yak</name>
    <dbReference type="NCBI Taxonomy" id="72004"/>
    <lineage>
        <taxon>Eukaryota</taxon>
        <taxon>Metazoa</taxon>
        <taxon>Chordata</taxon>
        <taxon>Craniata</taxon>
        <taxon>Vertebrata</taxon>
        <taxon>Euteleostomi</taxon>
        <taxon>Mammalia</taxon>
        <taxon>Eutheria</taxon>
        <taxon>Laurasiatheria</taxon>
        <taxon>Artiodactyla</taxon>
        <taxon>Ruminantia</taxon>
        <taxon>Pecora</taxon>
        <taxon>Bovidae</taxon>
        <taxon>Bovinae</taxon>
        <taxon>Bos</taxon>
    </lineage>
</organism>
<comment type="caution">
    <text evidence="5">The sequence shown here is derived from an EMBL/GenBank/DDBJ whole genome shotgun (WGS) entry which is preliminary data.</text>
</comment>
<keyword evidence="6" id="KW-1185">Reference proteome</keyword>
<feature type="signal peptide" evidence="4">
    <location>
        <begin position="1"/>
        <end position="22"/>
    </location>
</feature>
<evidence type="ECO:0000256" key="4">
    <source>
        <dbReference type="SAM" id="SignalP"/>
    </source>
</evidence>
<keyword evidence="2" id="KW-0964">Secreted</keyword>
<keyword evidence="3" id="KW-1133">Transmembrane helix</keyword>
<evidence type="ECO:0000256" key="1">
    <source>
        <dbReference type="ARBA" id="ARBA00004613"/>
    </source>
</evidence>
<evidence type="ECO:0000256" key="2">
    <source>
        <dbReference type="ARBA" id="ARBA00022525"/>
    </source>
</evidence>
<name>A0A6B0SDU5_9CETA</name>